<dbReference type="OrthoDB" id="5569761at2759"/>
<dbReference type="InterPro" id="IPR036144">
    <property type="entry name" value="RibA-like_sf"/>
</dbReference>
<feature type="region of interest" description="Disordered" evidence="9">
    <location>
        <begin position="212"/>
        <end position="263"/>
    </location>
</feature>
<dbReference type="GeneID" id="28975836"/>
<dbReference type="PANTHER" id="PTHR21327:SF29">
    <property type="entry name" value="GTP CYCLOHYDROLASE-2"/>
    <property type="match status" value="1"/>
</dbReference>
<organism evidence="11 12">
    <name type="scientific">Rhodotorula graminis (strain WP1)</name>
    <dbReference type="NCBI Taxonomy" id="578459"/>
    <lineage>
        <taxon>Eukaryota</taxon>
        <taxon>Fungi</taxon>
        <taxon>Dikarya</taxon>
        <taxon>Basidiomycota</taxon>
        <taxon>Pucciniomycotina</taxon>
        <taxon>Microbotryomycetes</taxon>
        <taxon>Sporidiobolales</taxon>
        <taxon>Sporidiobolaceae</taxon>
        <taxon>Rhodotorula</taxon>
    </lineage>
</organism>
<dbReference type="Proteomes" id="UP000053890">
    <property type="component" value="Unassembled WGS sequence"/>
</dbReference>
<evidence type="ECO:0000256" key="5">
    <source>
        <dbReference type="ARBA" id="ARBA00022741"/>
    </source>
</evidence>
<comment type="pathway">
    <text evidence="1">Cofactor biosynthesis; riboflavin biosynthesis.</text>
</comment>
<sequence length="754" mass="80577">MLHAPTQHSVTASDLSVLQALTQDQPPSAHLIAGPGGGPPRPHASTSRQPSRTDRRPPVDPLMIAAAASAGPQVTRNHYFHTFFPQNLAYAPCDDERLSAAATMAQRPKMESRQAPRTIRLQVEDEDRRRRERSERHRDEQAAKERTAHDAAVADKPQAVAVPTRNGGFDFHDDGRLDSKHAHDTRRSESAPSAQVHHLKDDALVELLRQPSTPPLLERPLTEVPFPTSGAESAVKPESPLFPPSTSTAAATASPAEHGDLPPLEVQCRVRTRIPTPHGHIFLHLYTNNHDNKEHLAFVADHAQMASTSLTTNAVEGTPIVAETGERRLLPFIRSRTLDAKWHDGETDEERIVRGAYVGRLSATSHVASLANPHSLDPASSSTHPPHGHHHHHHHHHNDQCRHAHPSSSAPPLAPTEPPLVRIHSECFTGETIGSQRCDCGEQLDEAFRLITMAGRGVVVYLRQEGRGIGLLEKMRAYNLQDLGHDTVTANLMLGHGADMRTYGIAGAILRDLGVANSGVRLLTNNPDKIRQIEGEGVSVVERVAMVPRSWLIAEEEAAAAARRSARKGSAGSGGGSTRKTGARGRKNGASRASHGLLGSSVASLAPSEGSFRPSYSRSASAASSAAPSGLSTRAASDGDEEAPYGSDDGDDDDVDSDGGSSTSDAHTDSSLAYHLRRAGVGMIGASTTSSPELDKYLKTKIERMGHMLTAPEQQAVRNRVMGGGGGGAGASAHPLSESTSALPAREEGDEEQA</sequence>
<dbReference type="InterPro" id="IPR000926">
    <property type="entry name" value="RibA"/>
</dbReference>
<keyword evidence="12" id="KW-1185">Reference proteome</keyword>
<evidence type="ECO:0000256" key="8">
    <source>
        <dbReference type="ARBA" id="ARBA00049295"/>
    </source>
</evidence>
<accession>A0A194SBS7</accession>
<feature type="region of interest" description="Disordered" evidence="9">
    <location>
        <begin position="719"/>
        <end position="754"/>
    </location>
</feature>
<feature type="region of interest" description="Disordered" evidence="9">
    <location>
        <begin position="22"/>
        <end position="58"/>
    </location>
</feature>
<dbReference type="EC" id="3.5.4.25" evidence="3"/>
<dbReference type="NCBIfam" id="NF001591">
    <property type="entry name" value="PRK00393.1"/>
    <property type="match status" value="1"/>
</dbReference>
<dbReference type="Pfam" id="PF00925">
    <property type="entry name" value="GTP_cyclohydro2"/>
    <property type="match status" value="1"/>
</dbReference>
<evidence type="ECO:0000256" key="3">
    <source>
        <dbReference type="ARBA" id="ARBA00012762"/>
    </source>
</evidence>
<dbReference type="AlphaFoldDB" id="A0A194SBS7"/>
<evidence type="ECO:0000313" key="11">
    <source>
        <dbReference type="EMBL" id="KPV78057.1"/>
    </source>
</evidence>
<evidence type="ECO:0000259" key="10">
    <source>
        <dbReference type="Pfam" id="PF00925"/>
    </source>
</evidence>
<evidence type="ECO:0000313" key="12">
    <source>
        <dbReference type="Proteomes" id="UP000053890"/>
    </source>
</evidence>
<keyword evidence="7" id="KW-0342">GTP-binding</keyword>
<evidence type="ECO:0000256" key="4">
    <source>
        <dbReference type="ARBA" id="ARBA00022619"/>
    </source>
</evidence>
<feature type="compositionally biased region" description="Basic residues" evidence="9">
    <location>
        <begin position="386"/>
        <end position="397"/>
    </location>
</feature>
<dbReference type="GO" id="GO:0005525">
    <property type="term" value="F:GTP binding"/>
    <property type="evidence" value="ECO:0007669"/>
    <property type="project" value="UniProtKB-KW"/>
</dbReference>
<feature type="region of interest" description="Disordered" evidence="9">
    <location>
        <begin position="102"/>
        <end position="198"/>
    </location>
</feature>
<dbReference type="GO" id="GO:0009231">
    <property type="term" value="P:riboflavin biosynthetic process"/>
    <property type="evidence" value="ECO:0007669"/>
    <property type="project" value="UniProtKB-KW"/>
</dbReference>
<comment type="similarity">
    <text evidence="2">Belongs to the GTP cyclohydrolase II family.</text>
</comment>
<gene>
    <name evidence="11" type="ORF">RHOBADRAFT_50575</name>
</gene>
<proteinExistence type="inferred from homology"/>
<feature type="compositionally biased region" description="Low complexity" evidence="9">
    <location>
        <begin position="658"/>
        <end position="671"/>
    </location>
</feature>
<dbReference type="EMBL" id="KQ474073">
    <property type="protein sequence ID" value="KPV78057.1"/>
    <property type="molecule type" value="Genomic_DNA"/>
</dbReference>
<evidence type="ECO:0000256" key="7">
    <source>
        <dbReference type="ARBA" id="ARBA00023134"/>
    </source>
</evidence>
<dbReference type="STRING" id="578459.A0A194SBS7"/>
<feature type="compositionally biased region" description="Basic and acidic residues" evidence="9">
    <location>
        <begin position="122"/>
        <end position="153"/>
    </location>
</feature>
<feature type="compositionally biased region" description="Low complexity" evidence="9">
    <location>
        <begin position="244"/>
        <end position="256"/>
    </location>
</feature>
<dbReference type="Gene3D" id="3.40.50.10990">
    <property type="entry name" value="GTP cyclohydrolase II"/>
    <property type="match status" value="1"/>
</dbReference>
<evidence type="ECO:0000256" key="1">
    <source>
        <dbReference type="ARBA" id="ARBA00005104"/>
    </source>
</evidence>
<dbReference type="OMA" id="HDTKEHL"/>
<evidence type="ECO:0000256" key="6">
    <source>
        <dbReference type="ARBA" id="ARBA00022801"/>
    </source>
</evidence>
<feature type="region of interest" description="Disordered" evidence="9">
    <location>
        <begin position="371"/>
        <end position="418"/>
    </location>
</feature>
<dbReference type="RefSeq" id="XP_018274106.1">
    <property type="nucleotide sequence ID" value="XM_018415388.1"/>
</dbReference>
<feature type="compositionally biased region" description="Low complexity" evidence="9">
    <location>
        <begin position="611"/>
        <end position="629"/>
    </location>
</feature>
<dbReference type="SUPFAM" id="SSF142695">
    <property type="entry name" value="RibA-like"/>
    <property type="match status" value="1"/>
</dbReference>
<dbReference type="PANTHER" id="PTHR21327">
    <property type="entry name" value="GTP CYCLOHYDROLASE II-RELATED"/>
    <property type="match status" value="1"/>
</dbReference>
<dbReference type="GO" id="GO:0003935">
    <property type="term" value="F:GTP cyclohydrolase II activity"/>
    <property type="evidence" value="ECO:0007669"/>
    <property type="project" value="UniProtKB-EC"/>
</dbReference>
<comment type="catalytic activity">
    <reaction evidence="8">
        <text>GTP + 4 H2O = 2,5-diamino-6-hydroxy-4-(5-phosphoribosylamino)-pyrimidine + formate + 2 phosphate + 3 H(+)</text>
        <dbReference type="Rhea" id="RHEA:23704"/>
        <dbReference type="ChEBI" id="CHEBI:15377"/>
        <dbReference type="ChEBI" id="CHEBI:15378"/>
        <dbReference type="ChEBI" id="CHEBI:15740"/>
        <dbReference type="ChEBI" id="CHEBI:37565"/>
        <dbReference type="ChEBI" id="CHEBI:43474"/>
        <dbReference type="ChEBI" id="CHEBI:58614"/>
        <dbReference type="EC" id="3.5.4.25"/>
    </reaction>
</comment>
<dbReference type="InterPro" id="IPR032677">
    <property type="entry name" value="GTP_cyclohydro_II"/>
</dbReference>
<feature type="region of interest" description="Disordered" evidence="9">
    <location>
        <begin position="564"/>
        <end position="671"/>
    </location>
</feature>
<reference evidence="11 12" key="1">
    <citation type="journal article" date="2015" name="Front. Microbiol.">
        <title>Genome sequence of the plant growth promoting endophytic yeast Rhodotorula graminis WP1.</title>
        <authorList>
            <person name="Firrincieli A."/>
            <person name="Otillar R."/>
            <person name="Salamov A."/>
            <person name="Schmutz J."/>
            <person name="Khan Z."/>
            <person name="Redman R.S."/>
            <person name="Fleck N.D."/>
            <person name="Lindquist E."/>
            <person name="Grigoriev I.V."/>
            <person name="Doty S.L."/>
        </authorList>
    </citation>
    <scope>NUCLEOTIDE SEQUENCE [LARGE SCALE GENOMIC DNA]</scope>
    <source>
        <strain evidence="11 12">WP1</strain>
    </source>
</reference>
<feature type="domain" description="GTP cyclohydrolase II" evidence="10">
    <location>
        <begin position="414"/>
        <end position="544"/>
    </location>
</feature>
<feature type="compositionally biased region" description="Basic and acidic residues" evidence="9">
    <location>
        <begin position="170"/>
        <end position="189"/>
    </location>
</feature>
<evidence type="ECO:0000256" key="9">
    <source>
        <dbReference type="SAM" id="MobiDB-lite"/>
    </source>
</evidence>
<dbReference type="CDD" id="cd00641">
    <property type="entry name" value="GTP_cyclohydro2"/>
    <property type="match status" value="1"/>
</dbReference>
<keyword evidence="4" id="KW-0686">Riboflavin biosynthesis</keyword>
<protein>
    <recommendedName>
        <fullName evidence="3">GTP cyclohydrolase II</fullName>
        <ecNumber evidence="3">3.5.4.25</ecNumber>
    </recommendedName>
</protein>
<feature type="compositionally biased region" description="Acidic residues" evidence="9">
    <location>
        <begin position="638"/>
        <end position="657"/>
    </location>
</feature>
<keyword evidence="6" id="KW-0378">Hydrolase</keyword>
<keyword evidence="5" id="KW-0547">Nucleotide-binding</keyword>
<name>A0A194SBS7_RHOGW</name>
<evidence type="ECO:0000256" key="2">
    <source>
        <dbReference type="ARBA" id="ARBA00008131"/>
    </source>
</evidence>